<name>A0A8S5V3C1_9CAUD</name>
<proteinExistence type="predicted"/>
<accession>A0A8S5V3C1</accession>
<organism evidence="1">
    <name type="scientific">Siphoviridae sp. ctt0c4</name>
    <dbReference type="NCBI Taxonomy" id="2825702"/>
    <lineage>
        <taxon>Viruses</taxon>
        <taxon>Duplodnaviria</taxon>
        <taxon>Heunggongvirae</taxon>
        <taxon>Uroviricota</taxon>
        <taxon>Caudoviricetes</taxon>
    </lineage>
</organism>
<reference evidence="1" key="1">
    <citation type="journal article" date="2021" name="Proc. Natl. Acad. Sci. U.S.A.">
        <title>A Catalog of Tens of Thousands of Viruses from Human Metagenomes Reveals Hidden Associations with Chronic Diseases.</title>
        <authorList>
            <person name="Tisza M.J."/>
            <person name="Buck C.B."/>
        </authorList>
    </citation>
    <scope>NUCLEOTIDE SEQUENCE</scope>
    <source>
        <strain evidence="1">Ctt0c4</strain>
    </source>
</reference>
<evidence type="ECO:0000313" key="1">
    <source>
        <dbReference type="EMBL" id="DAG01188.1"/>
    </source>
</evidence>
<protein>
    <recommendedName>
        <fullName evidence="2">Major capsid protein</fullName>
    </recommendedName>
</protein>
<dbReference type="EMBL" id="BK016188">
    <property type="protein sequence ID" value="DAG01188.1"/>
    <property type="molecule type" value="Genomic_DNA"/>
</dbReference>
<sequence length="316" mass="35620">MTFTDLNKLNMGSLSEIISLTVGLVGEMQRGATVLAGIDNKTPIVTFTAKDKALRKSKGCDDKYEYKEMADKVKYYDFQPVELPIVVCLQDLWGKMVAKGIHLSDDFSETELAGFMASEVLKVLEADLLRLAWLDGEKDAEESYNIFKNGGFLKQMETSSEEILTLTLDTNDDTTGVVRTMKKLIDTQRPDQLENSEFFVTSNVMRIFKDFTQQKDNHIAQMIMMDGKPEYYLEGYKINELPHVSASMLADTTKIDAFIAFTPKTNIQIVLEDSNVNIKPFLQDAQTRKYYSTTVFAADVMVAVPEILKLATKKTS</sequence>
<evidence type="ECO:0008006" key="2">
    <source>
        <dbReference type="Google" id="ProtNLM"/>
    </source>
</evidence>